<evidence type="ECO:0000256" key="3">
    <source>
        <dbReference type="ARBA" id="ARBA00023251"/>
    </source>
</evidence>
<feature type="domain" description="VOC" evidence="4">
    <location>
        <begin position="1"/>
        <end position="110"/>
    </location>
</feature>
<dbReference type="EMBL" id="CP123872">
    <property type="protein sequence ID" value="WND04165.1"/>
    <property type="molecule type" value="Genomic_DNA"/>
</dbReference>
<evidence type="ECO:0000256" key="2">
    <source>
        <dbReference type="ARBA" id="ARBA00021572"/>
    </source>
</evidence>
<dbReference type="InterPro" id="IPR037523">
    <property type="entry name" value="VOC_core"/>
</dbReference>
<name>A0AA52EJX6_9PROT</name>
<sequence length="110" mass="13035">MRVFDEAKAREFYCDFMGMTVDWEHRFEPNLPLYMQVSYNDMVLHLSEHSGDGRPGIKILINTDSLDTLYSDITSRPYRYSRPKIELAAWGDRMFEVTDPFSNRLIFNEI</sequence>
<dbReference type="GO" id="GO:0046677">
    <property type="term" value="P:response to antibiotic"/>
    <property type="evidence" value="ECO:0007669"/>
    <property type="project" value="UniProtKB-KW"/>
</dbReference>
<keyword evidence="3" id="KW-0046">Antibiotic resistance</keyword>
<organism evidence="5 6">
    <name type="scientific">Temperatibacter marinus</name>
    <dbReference type="NCBI Taxonomy" id="1456591"/>
    <lineage>
        <taxon>Bacteria</taxon>
        <taxon>Pseudomonadati</taxon>
        <taxon>Pseudomonadota</taxon>
        <taxon>Alphaproteobacteria</taxon>
        <taxon>Kordiimonadales</taxon>
        <taxon>Temperatibacteraceae</taxon>
        <taxon>Temperatibacter</taxon>
    </lineage>
</organism>
<dbReference type="Pfam" id="PF19581">
    <property type="entry name" value="Glyoxalase_7"/>
    <property type="match status" value="1"/>
</dbReference>
<evidence type="ECO:0000256" key="1">
    <source>
        <dbReference type="ARBA" id="ARBA00011051"/>
    </source>
</evidence>
<comment type="similarity">
    <text evidence="1">Belongs to the bleomycin resistance protein family.</text>
</comment>
<evidence type="ECO:0000313" key="6">
    <source>
        <dbReference type="Proteomes" id="UP001268683"/>
    </source>
</evidence>
<dbReference type="Gene3D" id="3.10.180.10">
    <property type="entry name" value="2,3-Dihydroxybiphenyl 1,2-Dioxygenase, domain 1"/>
    <property type="match status" value="1"/>
</dbReference>
<protein>
    <recommendedName>
        <fullName evidence="2">Bleomycin resistance protein</fullName>
    </recommendedName>
</protein>
<reference evidence="5" key="1">
    <citation type="submission" date="2023-04" db="EMBL/GenBank/DDBJ databases">
        <title>Complete genome sequence of Temperatibacter marinus.</title>
        <authorList>
            <person name="Rong J.-C."/>
            <person name="Yi M.-L."/>
            <person name="Zhao Q."/>
        </authorList>
    </citation>
    <scope>NUCLEOTIDE SEQUENCE</scope>
    <source>
        <strain evidence="5">NBRC 110045</strain>
    </source>
</reference>
<dbReference type="SUPFAM" id="SSF54593">
    <property type="entry name" value="Glyoxalase/Bleomycin resistance protein/Dihydroxybiphenyl dioxygenase"/>
    <property type="match status" value="1"/>
</dbReference>
<dbReference type="RefSeq" id="WP_310800029.1">
    <property type="nucleotide sequence ID" value="NZ_CP123872.1"/>
</dbReference>
<dbReference type="PROSITE" id="PS51819">
    <property type="entry name" value="VOC"/>
    <property type="match status" value="1"/>
</dbReference>
<dbReference type="InterPro" id="IPR000335">
    <property type="entry name" value="Bleomycin-R"/>
</dbReference>
<dbReference type="AlphaFoldDB" id="A0AA52EJX6"/>
<dbReference type="KEGG" id="tmk:QGN29_09210"/>
<dbReference type="Proteomes" id="UP001268683">
    <property type="component" value="Chromosome"/>
</dbReference>
<evidence type="ECO:0000313" key="5">
    <source>
        <dbReference type="EMBL" id="WND04165.1"/>
    </source>
</evidence>
<evidence type="ECO:0000259" key="4">
    <source>
        <dbReference type="PROSITE" id="PS51819"/>
    </source>
</evidence>
<dbReference type="InterPro" id="IPR029068">
    <property type="entry name" value="Glyas_Bleomycin-R_OHBP_Dase"/>
</dbReference>
<keyword evidence="6" id="KW-1185">Reference proteome</keyword>
<proteinExistence type="inferred from homology"/>
<gene>
    <name evidence="5" type="ORF">QGN29_09210</name>
</gene>
<accession>A0AA52EJX6</accession>